<proteinExistence type="predicted"/>
<dbReference type="EMBL" id="UINC01137548">
    <property type="protein sequence ID" value="SVD22951.1"/>
    <property type="molecule type" value="Genomic_DNA"/>
</dbReference>
<evidence type="ECO:0000313" key="1">
    <source>
        <dbReference type="EMBL" id="SVD22951.1"/>
    </source>
</evidence>
<dbReference type="AlphaFoldDB" id="A0A382TN91"/>
<gene>
    <name evidence="1" type="ORF">METZ01_LOCUS375805</name>
</gene>
<accession>A0A382TN91</accession>
<name>A0A382TN91_9ZZZZ</name>
<protein>
    <submittedName>
        <fullName evidence="1">Uncharacterized protein</fullName>
    </submittedName>
</protein>
<reference evidence="1" key="1">
    <citation type="submission" date="2018-05" db="EMBL/GenBank/DDBJ databases">
        <authorList>
            <person name="Lanie J.A."/>
            <person name="Ng W.-L."/>
            <person name="Kazmierczak K.M."/>
            <person name="Andrzejewski T.M."/>
            <person name="Davidsen T.M."/>
            <person name="Wayne K.J."/>
            <person name="Tettelin H."/>
            <person name="Glass J.I."/>
            <person name="Rusch D."/>
            <person name="Podicherti R."/>
            <person name="Tsui H.-C.T."/>
            <person name="Winkler M.E."/>
        </authorList>
    </citation>
    <scope>NUCLEOTIDE SEQUENCE</scope>
</reference>
<organism evidence="1">
    <name type="scientific">marine metagenome</name>
    <dbReference type="NCBI Taxonomy" id="408172"/>
    <lineage>
        <taxon>unclassified sequences</taxon>
        <taxon>metagenomes</taxon>
        <taxon>ecological metagenomes</taxon>
    </lineage>
</organism>
<sequence>MALGFFLGREHLRLEKPNEPKIIFQKGQDTIRIYLVPKMPVLPPENFEGLNPVEAEKHIGPSLLKGEHIDRLNGGVIDDMIMPGFFERG</sequence>